<keyword evidence="1" id="KW-0812">Transmembrane</keyword>
<evidence type="ECO:0000259" key="2">
    <source>
        <dbReference type="Pfam" id="PF20775"/>
    </source>
</evidence>
<keyword evidence="1" id="KW-1133">Transmembrane helix</keyword>
<keyword evidence="6" id="KW-1185">Reference proteome</keyword>
<dbReference type="Pfam" id="PF22786">
    <property type="entry name" value="Tag1_C"/>
    <property type="match status" value="1"/>
</dbReference>
<dbReference type="Pfam" id="PF22787">
    <property type="entry name" value="Tag1_M"/>
    <property type="match status" value="1"/>
</dbReference>
<feature type="domain" description="Tag1 C-terminal" evidence="3">
    <location>
        <begin position="479"/>
        <end position="592"/>
    </location>
</feature>
<dbReference type="InterPro" id="IPR055011">
    <property type="entry name" value="Tag1_C"/>
</dbReference>
<keyword evidence="1" id="KW-0472">Membrane</keyword>
<reference evidence="5 6" key="1">
    <citation type="submission" date="2016-03" db="EMBL/GenBank/DDBJ databases">
        <title>How can Kluyveromyces marxianus grow so fast - potential evolutionary course in Saccharomyces Complex revealed by comparative genomics.</title>
        <authorList>
            <person name="Mo W."/>
            <person name="Lu W."/>
            <person name="Yang X."/>
            <person name="Qi J."/>
            <person name="Lv H."/>
        </authorList>
    </citation>
    <scope>NUCLEOTIDE SEQUENCE [LARGE SCALE GENOMIC DNA]</scope>
    <source>
        <strain evidence="5 6">FIM1</strain>
    </source>
</reference>
<evidence type="ECO:0000313" key="5">
    <source>
        <dbReference type="EMBL" id="QGN16048.1"/>
    </source>
</evidence>
<dbReference type="Proteomes" id="UP000422736">
    <property type="component" value="Chromosome 4"/>
</dbReference>
<proteinExistence type="predicted"/>
<evidence type="ECO:0000259" key="3">
    <source>
        <dbReference type="Pfam" id="PF22786"/>
    </source>
</evidence>
<gene>
    <name evidence="5" type="ORF">FIM1_2748</name>
</gene>
<evidence type="ECO:0000259" key="4">
    <source>
        <dbReference type="Pfam" id="PF22787"/>
    </source>
</evidence>
<sequence>MTDSERQPLLQEPNQGERDIAIETEGVTKDKHEKTYWNRVRILLFGIGLIVVGLIFFVLVYVTRVVPNDESFKEYAGNITNVDVQDVSFDGWTHINKQRYYKIKLQSSVWLDYEAGSSISDSQKQIASFLGGKIAREVCFDLNKLDTYQQENDTTQISLGSIIIPETVCIDLRHNKTTDLDLLVLIKPNTDKLIPILKQIWEKKYEGLNIWSSVNLDLKKKIFSREFVLWKFNQVHLYWQDFGIWERLLTSLRHLSGNINDTVEQIEINDITLKELKNGYEVYCSVGVPNPLPESHINLSPEVILAPQIQWYPTLPGCLKNEGIELENVIISSPELDWNSMLSDFVNLTIKANLIGELPDDFLNHVCSSDDSNIITPMSKFLSNLLDPKSLIDMKIECSSLEKPSKSKAILEDYDIIRPFLDTSFSLNYTVNIDDIVQEVNTRGIKLEWSTDFLGRRRLNIKGKIVAKVQIPFYQVKEDTTLSMERIKGHTKLYHNDVHMLTVPLDYWTNCSSQVILDESDPTKSYFDVSFDIDNDQVIVEDTLELTHCINEIVFKGESLIFLKGKLDLIVTTSIGDIVLLKLPGEGSTIVRA</sequence>
<dbReference type="EMBL" id="CP015057">
    <property type="protein sequence ID" value="QGN16048.1"/>
    <property type="molecule type" value="Genomic_DNA"/>
</dbReference>
<accession>A0ABX6EY89</accession>
<name>A0ABX6EY89_KLUMA</name>
<evidence type="ECO:0000313" key="6">
    <source>
        <dbReference type="Proteomes" id="UP000422736"/>
    </source>
</evidence>
<evidence type="ECO:0000256" key="1">
    <source>
        <dbReference type="SAM" id="Phobius"/>
    </source>
</evidence>
<organism evidence="5 6">
    <name type="scientific">Kluyveromyces marxianus</name>
    <name type="common">Yeast</name>
    <name type="synonym">Candida kefyr</name>
    <dbReference type="NCBI Taxonomy" id="4911"/>
    <lineage>
        <taxon>Eukaryota</taxon>
        <taxon>Fungi</taxon>
        <taxon>Dikarya</taxon>
        <taxon>Ascomycota</taxon>
        <taxon>Saccharomycotina</taxon>
        <taxon>Saccharomycetes</taxon>
        <taxon>Saccharomycetales</taxon>
        <taxon>Saccharomycetaceae</taxon>
        <taxon>Kluyveromyces</taxon>
    </lineage>
</organism>
<dbReference type="Pfam" id="PF20775">
    <property type="entry name" value="Tag1_N"/>
    <property type="match status" value="1"/>
</dbReference>
<feature type="transmembrane region" description="Helical" evidence="1">
    <location>
        <begin position="42"/>
        <end position="62"/>
    </location>
</feature>
<dbReference type="InterPro" id="IPR055010">
    <property type="entry name" value="Tag1_M"/>
</dbReference>
<feature type="domain" description="Tag1 N-terminal" evidence="2">
    <location>
        <begin position="67"/>
        <end position="245"/>
    </location>
</feature>
<feature type="domain" description="Tag1 middle barrel-like" evidence="4">
    <location>
        <begin position="264"/>
        <end position="420"/>
    </location>
</feature>
<dbReference type="InterPro" id="IPR055012">
    <property type="entry name" value="Tag1_N"/>
</dbReference>
<protein>
    <submittedName>
        <fullName evidence="5">YLR173W</fullName>
    </submittedName>
</protein>